<feature type="transmembrane region" description="Helical" evidence="1">
    <location>
        <begin position="136"/>
        <end position="157"/>
    </location>
</feature>
<name>A0A4R4VPH8_9ACTN</name>
<feature type="transmembrane region" description="Helical" evidence="1">
    <location>
        <begin position="68"/>
        <end position="85"/>
    </location>
</feature>
<protein>
    <recommendedName>
        <fullName evidence="4">Integral membrane protein</fullName>
    </recommendedName>
</protein>
<dbReference type="RefSeq" id="WP_132520501.1">
    <property type="nucleotide sequence ID" value="NZ_SMKP01000357.1"/>
</dbReference>
<evidence type="ECO:0000313" key="3">
    <source>
        <dbReference type="Proteomes" id="UP000294543"/>
    </source>
</evidence>
<feature type="transmembrane region" description="Helical" evidence="1">
    <location>
        <begin position="163"/>
        <end position="186"/>
    </location>
</feature>
<sequence length="198" mass="21335">MTTTPTTPTPTVPADGEVTTGAVLLAEYDAIKREQAARTGLRDNLLYATLTASAAIAALTATADRTELLTLLPLACLVLGWTYLMNDHAISAIGRYVRTDLQPRLTGLLATPTPLFGWEHAHRRDRRRLSRKRLQLGADLTAFCLPPLAALTVLWTTGPHPPAVLAISLAELAAVAVLATQIIRYADLTHPTSPERAQ</sequence>
<proteinExistence type="predicted"/>
<dbReference type="Proteomes" id="UP000294543">
    <property type="component" value="Unassembled WGS sequence"/>
</dbReference>
<dbReference type="EMBL" id="SMKP01000357">
    <property type="protein sequence ID" value="TDD02000.1"/>
    <property type="molecule type" value="Genomic_DNA"/>
</dbReference>
<reference evidence="2 3" key="1">
    <citation type="submission" date="2019-03" db="EMBL/GenBank/DDBJ databases">
        <title>Draft genome sequences of novel Actinobacteria.</title>
        <authorList>
            <person name="Sahin N."/>
            <person name="Ay H."/>
            <person name="Saygin H."/>
        </authorList>
    </citation>
    <scope>NUCLEOTIDE SEQUENCE [LARGE SCALE GENOMIC DNA]</scope>
    <source>
        <strain evidence="2 3">KC712</strain>
    </source>
</reference>
<comment type="caution">
    <text evidence="2">The sequence shown here is derived from an EMBL/GenBank/DDBJ whole genome shotgun (WGS) entry which is preliminary data.</text>
</comment>
<accession>A0A4R4VPH8</accession>
<dbReference type="OrthoDB" id="529281at2"/>
<keyword evidence="3" id="KW-1185">Reference proteome</keyword>
<keyword evidence="1" id="KW-1133">Transmembrane helix</keyword>
<evidence type="ECO:0000256" key="1">
    <source>
        <dbReference type="SAM" id="Phobius"/>
    </source>
</evidence>
<evidence type="ECO:0000313" key="2">
    <source>
        <dbReference type="EMBL" id="TDD02000.1"/>
    </source>
</evidence>
<evidence type="ECO:0008006" key="4">
    <source>
        <dbReference type="Google" id="ProtNLM"/>
    </source>
</evidence>
<gene>
    <name evidence="2" type="ORF">E1294_51420</name>
</gene>
<dbReference type="AlphaFoldDB" id="A0A4R4VPH8"/>
<keyword evidence="1" id="KW-0812">Transmembrane</keyword>
<keyword evidence="1" id="KW-0472">Membrane</keyword>
<feature type="transmembrane region" description="Helical" evidence="1">
    <location>
        <begin position="45"/>
        <end position="62"/>
    </location>
</feature>
<organism evidence="2 3">
    <name type="scientific">Nonomuraea diastatica</name>
    <dbReference type="NCBI Taxonomy" id="1848329"/>
    <lineage>
        <taxon>Bacteria</taxon>
        <taxon>Bacillati</taxon>
        <taxon>Actinomycetota</taxon>
        <taxon>Actinomycetes</taxon>
        <taxon>Streptosporangiales</taxon>
        <taxon>Streptosporangiaceae</taxon>
        <taxon>Nonomuraea</taxon>
    </lineage>
</organism>